<evidence type="ECO:0000256" key="4">
    <source>
        <dbReference type="ARBA" id="ARBA00022806"/>
    </source>
</evidence>
<dbReference type="GO" id="GO:0005694">
    <property type="term" value="C:chromosome"/>
    <property type="evidence" value="ECO:0007669"/>
    <property type="project" value="UniProtKB-ARBA"/>
</dbReference>
<keyword evidence="7" id="KW-0548">Nucleotidyltransferase</keyword>
<dbReference type="PANTHER" id="PTHR23079:SF55">
    <property type="entry name" value="RNA-DIRECTED RNA POLYMERASE"/>
    <property type="match status" value="1"/>
</dbReference>
<dbReference type="GO" id="GO:0004386">
    <property type="term" value="F:helicase activity"/>
    <property type="evidence" value="ECO:0007669"/>
    <property type="project" value="UniProtKB-KW"/>
</dbReference>
<keyword evidence="8" id="KW-1185">Reference proteome</keyword>
<keyword evidence="5" id="KW-0067">ATP-binding</keyword>
<dbReference type="PANTHER" id="PTHR23079">
    <property type="entry name" value="RNA-DEPENDENT RNA POLYMERASE"/>
    <property type="match status" value="1"/>
</dbReference>
<dbReference type="GO" id="GO:0005524">
    <property type="term" value="F:ATP binding"/>
    <property type="evidence" value="ECO:0007669"/>
    <property type="project" value="UniProtKB-KW"/>
</dbReference>
<keyword evidence="4" id="KW-0347">Helicase</keyword>
<comment type="similarity">
    <text evidence="1">Belongs to the DNA2/NAM7 helicase family.</text>
</comment>
<keyword evidence="7" id="KW-0696">RNA-directed RNA polymerase</keyword>
<gene>
    <name evidence="7" type="ORF">P691DRAFT_784397</name>
</gene>
<dbReference type="Pfam" id="PF13087">
    <property type="entry name" value="AAA_12"/>
    <property type="match status" value="1"/>
</dbReference>
<dbReference type="GO" id="GO:0031380">
    <property type="term" value="C:nuclear RNA-directed RNA polymerase complex"/>
    <property type="evidence" value="ECO:0007669"/>
    <property type="project" value="TreeGrafter"/>
</dbReference>
<keyword evidence="2" id="KW-0547">Nucleotide-binding</keyword>
<dbReference type="InterPro" id="IPR047187">
    <property type="entry name" value="SF1_C_Upf1"/>
</dbReference>
<organism evidence="7 8">
    <name type="scientific">Macrolepiota fuliginosa MF-IS2</name>
    <dbReference type="NCBI Taxonomy" id="1400762"/>
    <lineage>
        <taxon>Eukaryota</taxon>
        <taxon>Fungi</taxon>
        <taxon>Dikarya</taxon>
        <taxon>Basidiomycota</taxon>
        <taxon>Agaricomycotina</taxon>
        <taxon>Agaricomycetes</taxon>
        <taxon>Agaricomycetidae</taxon>
        <taxon>Agaricales</taxon>
        <taxon>Agaricineae</taxon>
        <taxon>Agaricaceae</taxon>
        <taxon>Macrolepiota</taxon>
    </lineage>
</organism>
<feature type="domain" description="AAA+ ATPase" evidence="6">
    <location>
        <begin position="1247"/>
        <end position="1556"/>
    </location>
</feature>
<evidence type="ECO:0000256" key="5">
    <source>
        <dbReference type="ARBA" id="ARBA00022840"/>
    </source>
</evidence>
<dbReference type="Gene3D" id="3.40.50.300">
    <property type="entry name" value="P-loop containing nucleotide triphosphate hydrolases"/>
    <property type="match status" value="2"/>
</dbReference>
<dbReference type="Pfam" id="PF13086">
    <property type="entry name" value="AAA_11"/>
    <property type="match status" value="1"/>
</dbReference>
<comment type="caution">
    <text evidence="7">The sequence shown here is derived from an EMBL/GenBank/DDBJ whole genome shotgun (WGS) entry which is preliminary data.</text>
</comment>
<evidence type="ECO:0000313" key="8">
    <source>
        <dbReference type="Proteomes" id="UP000807342"/>
    </source>
</evidence>
<dbReference type="SUPFAM" id="SSF52540">
    <property type="entry name" value="P-loop containing nucleoside triphosphate hydrolases"/>
    <property type="match status" value="1"/>
</dbReference>
<proteinExistence type="inferred from homology"/>
<dbReference type="Proteomes" id="UP000807342">
    <property type="component" value="Unassembled WGS sequence"/>
</dbReference>
<protein>
    <submittedName>
        <fullName evidence="7">RNA-directed RNA polymerase</fullName>
    </submittedName>
</protein>
<evidence type="ECO:0000313" key="7">
    <source>
        <dbReference type="EMBL" id="KAF9446063.1"/>
    </source>
</evidence>
<name>A0A9P6C271_9AGAR</name>
<evidence type="ECO:0000256" key="2">
    <source>
        <dbReference type="ARBA" id="ARBA00022741"/>
    </source>
</evidence>
<accession>A0A9P6C271</accession>
<dbReference type="CDD" id="cd18808">
    <property type="entry name" value="SF1_C_Upf1"/>
    <property type="match status" value="1"/>
</dbReference>
<dbReference type="Pfam" id="PF05183">
    <property type="entry name" value="RdRP"/>
    <property type="match status" value="1"/>
</dbReference>
<dbReference type="GO" id="GO:0003723">
    <property type="term" value="F:RNA binding"/>
    <property type="evidence" value="ECO:0007669"/>
    <property type="project" value="UniProtKB-KW"/>
</dbReference>
<evidence type="ECO:0000256" key="1">
    <source>
        <dbReference type="ARBA" id="ARBA00007913"/>
    </source>
</evidence>
<evidence type="ECO:0000256" key="3">
    <source>
        <dbReference type="ARBA" id="ARBA00022801"/>
    </source>
</evidence>
<evidence type="ECO:0000259" key="6">
    <source>
        <dbReference type="SMART" id="SM00382"/>
    </source>
</evidence>
<dbReference type="InterPro" id="IPR003593">
    <property type="entry name" value="AAA+_ATPase"/>
</dbReference>
<dbReference type="FunFam" id="3.40.50.300:FF:000326">
    <property type="entry name" value="P-loop containing nucleoside triphosphate hydrolase"/>
    <property type="match status" value="1"/>
</dbReference>
<dbReference type="SMART" id="SM00382">
    <property type="entry name" value="AAA"/>
    <property type="match status" value="1"/>
</dbReference>
<dbReference type="InterPro" id="IPR007855">
    <property type="entry name" value="RDRP"/>
</dbReference>
<dbReference type="InterPro" id="IPR027417">
    <property type="entry name" value="P-loop_NTPase"/>
</dbReference>
<dbReference type="InterPro" id="IPR041677">
    <property type="entry name" value="DNA2/NAM7_AAA_11"/>
</dbReference>
<dbReference type="GO" id="GO:0030422">
    <property type="term" value="P:siRNA processing"/>
    <property type="evidence" value="ECO:0007669"/>
    <property type="project" value="TreeGrafter"/>
</dbReference>
<dbReference type="GO" id="GO:0016787">
    <property type="term" value="F:hydrolase activity"/>
    <property type="evidence" value="ECO:0007669"/>
    <property type="project" value="UniProtKB-KW"/>
</dbReference>
<dbReference type="InterPro" id="IPR057596">
    <property type="entry name" value="RDRP_core"/>
</dbReference>
<reference evidence="7" key="1">
    <citation type="submission" date="2020-11" db="EMBL/GenBank/DDBJ databases">
        <authorList>
            <consortium name="DOE Joint Genome Institute"/>
            <person name="Ahrendt S."/>
            <person name="Riley R."/>
            <person name="Andreopoulos W."/>
            <person name="Labutti K."/>
            <person name="Pangilinan J."/>
            <person name="Ruiz-Duenas F.J."/>
            <person name="Barrasa J.M."/>
            <person name="Sanchez-Garcia M."/>
            <person name="Camarero S."/>
            <person name="Miyauchi S."/>
            <person name="Serrano A."/>
            <person name="Linde D."/>
            <person name="Babiker R."/>
            <person name="Drula E."/>
            <person name="Ayuso-Fernandez I."/>
            <person name="Pacheco R."/>
            <person name="Padilla G."/>
            <person name="Ferreira P."/>
            <person name="Barriuso J."/>
            <person name="Kellner H."/>
            <person name="Castanera R."/>
            <person name="Alfaro M."/>
            <person name="Ramirez L."/>
            <person name="Pisabarro A.G."/>
            <person name="Kuo A."/>
            <person name="Tritt A."/>
            <person name="Lipzen A."/>
            <person name="He G."/>
            <person name="Yan M."/>
            <person name="Ng V."/>
            <person name="Cullen D."/>
            <person name="Martin F."/>
            <person name="Rosso M.-N."/>
            <person name="Henrissat B."/>
            <person name="Hibbett D."/>
            <person name="Martinez A.T."/>
            <person name="Grigoriev I.V."/>
        </authorList>
    </citation>
    <scope>NUCLEOTIDE SEQUENCE</scope>
    <source>
        <strain evidence="7">MF-IS2</strain>
    </source>
</reference>
<dbReference type="GO" id="GO:0003968">
    <property type="term" value="F:RNA-directed RNA polymerase activity"/>
    <property type="evidence" value="ECO:0007669"/>
    <property type="project" value="UniProtKB-KW"/>
</dbReference>
<dbReference type="OrthoDB" id="6513042at2759"/>
<keyword evidence="7" id="KW-0808">Transferase</keyword>
<sequence length="1667" mass="187649">MRSHILRQNPTKDEDRWVFEVPEHVLRPPRSNAANVIMGKLIIFNKDAISITMQRLPPNRVLRVDDPTKFVLVSFGGFRLPETTLRESSEYILRFLRSGLFLNGIQYRFYHHSNSQLRGRSCFLREAARDEDLDRRIYAMGDFGGIMNVAKRAKRIGLLFSEAQIDWRLDPQHISDISDIRSGDELFSDGCGLISRRLAIQLSKSKRIIFRNVRYTPCVFQIRYLGYKGVLMLHPQLDAEKQCLAAFRKSMKKFATTADITFSVVNYSKPFTFGRLNNDIITLLSSLGVSNEKILAKQQEYFSWIQRASTDYHTAVDLLSCLGDFTQAEAVLLKGLDDPEVQNTIKRLQSSEITSLRNQENGKFKSRMMIHKSRRLFGVCDPFQVLKEGQVYVRIMGARKGEATPVHGDVIVVRNPCLHPGDILKLRAVHHEKLSHLVDCVVFASVAKPGHKAAPSMSSGGDLDGDEYFVCWDPDLVPARVAESYDYPGNREYTSKNITRLDLAKHFAAYNASGVARVSALHAKWARSSPDGALCAECQELNALHSQSVDGASIKIPERLTTPPEPTGPFIVDLLEEHATNFAESFEASTMDVAETIAAVDNETAQALAIHLLRSQQHAISEYEMFNIAYRLWQKHSPMNIQSLLTHIDVSALSTQEKYAVSSALQLNAQEDAGVWNSLFQSDILTRNDLMSTFFEYLRRGVQEYTRKLILIQVEGRFTIGIFMRGEIPWDDDPEVNENVVICSFLPQSSATIATLRPCTPGYRLHCSDYMFQLYNKHRGDTFVFVNRPSVGSEVSISIALQKISATVQRQVGRVNRNAVQTIEIHVVSNRDRVAHQLFDLWFEHVQTEEFIPRFKRRASPYRLNDIREVDWDKHPDWLHVLFFPKEYDPSAPLTPTQTTITQSLRDRPVADVELVLGVAVEHHAEDELFFAFRHLISREPFPEPVVTAWIGRYPPLVFALLKAFPPDSDASSLQVVLQGLAYQILRALILSANELKIAVLAGLEKISASINHIGLLDYLDLLSLAALSVRSQQLAQEVLLVLNDCRIEGENDVALRYGYKHALAVAFDIAEEAADECPCNEDGRPRRQKTPPTQTRLTLVAAESSMVKATIRVDARTNARLHSHVRLEASSKPENRWISIPVLDGVVVQAGKGELRIQLLHPPPPEVERMDWNLYTAGSIATARAMLDALSRLLTEKESCCGFYSLITGDTDSEIFADHGELSAVEFRPGQNMNDSQKTAVLSPAQGPLSLIWGPPGTGKTTVVIEILRMLFSLDNEWKILMTASTHNGNVFDTDIDFLLKEYSSAVDNVLERFIRMNQEFNLVREEEILRVATDQAKVNKELQGYTIDARVGGDVNDNNRLLKKAQQRVEAARIVFTTCAGASSTGAGLGILRKVNFDIALIDEASQITEPCALIPLVKGVKRGILVGDQMAEALEYDISLLERLYTRHTGEGIVKTMLDVQYRSPERLNRFPSEEFYEGRLQSSISDTDFLDILSSSTFPWPRDRGIIPSVFIQCSAEEDMGRMSKSNAVQVDLVDHVISRLTTTRLEENQDNEREISLTVLTPYTRQVRDLRQRLPGSITVSTIDSFQGRESDVIIFSTVRSNAEGDIGFLSDRRRLNVMWTRAKLALIIVGDRRTLTTDPLWQRALEACVEVDVGFVPQVAA</sequence>
<keyword evidence="3" id="KW-0378">Hydrolase</keyword>
<dbReference type="InterPro" id="IPR041679">
    <property type="entry name" value="DNA2/NAM7-like_C"/>
</dbReference>
<dbReference type="EMBL" id="MU151265">
    <property type="protein sequence ID" value="KAF9446063.1"/>
    <property type="molecule type" value="Genomic_DNA"/>
</dbReference>